<dbReference type="InterPro" id="IPR044996">
    <property type="entry name" value="COQ10-like"/>
</dbReference>
<evidence type="ECO:0000256" key="3">
    <source>
        <dbReference type="ARBA" id="ARBA00024947"/>
    </source>
</evidence>
<evidence type="ECO:0000313" key="6">
    <source>
        <dbReference type="Proteomes" id="UP001230268"/>
    </source>
</evidence>
<comment type="similarity">
    <text evidence="1">Belongs to the COQ10 family.</text>
</comment>
<gene>
    <name evidence="5" type="ORF">BgAZ_102280</name>
</gene>
<dbReference type="InterPro" id="IPR023393">
    <property type="entry name" value="START-like_dom_sf"/>
</dbReference>
<comment type="subunit">
    <text evidence="2">Interacts with coenzyme Q.</text>
</comment>
<comment type="caution">
    <text evidence="5">The sequence shown here is derived from an EMBL/GenBank/DDBJ whole genome shotgun (WGS) entry which is preliminary data.</text>
</comment>
<dbReference type="CDD" id="cd07813">
    <property type="entry name" value="COQ10p_like"/>
    <property type="match status" value="1"/>
</dbReference>
<evidence type="ECO:0000313" key="5">
    <source>
        <dbReference type="EMBL" id="KAK1444322.1"/>
    </source>
</evidence>
<dbReference type="Pfam" id="PF03364">
    <property type="entry name" value="Polyketide_cyc"/>
    <property type="match status" value="1"/>
</dbReference>
<dbReference type="EMBL" id="JAVEPI010000001">
    <property type="protein sequence ID" value="KAK1444322.1"/>
    <property type="molecule type" value="Genomic_DNA"/>
</dbReference>
<name>A0AAD8PFI4_BABGI</name>
<organism evidence="5 6">
    <name type="scientific">Babesia gibsoni</name>
    <dbReference type="NCBI Taxonomy" id="33632"/>
    <lineage>
        <taxon>Eukaryota</taxon>
        <taxon>Sar</taxon>
        <taxon>Alveolata</taxon>
        <taxon>Apicomplexa</taxon>
        <taxon>Aconoidasida</taxon>
        <taxon>Piroplasmida</taxon>
        <taxon>Babesiidae</taxon>
        <taxon>Babesia</taxon>
    </lineage>
</organism>
<dbReference type="GO" id="GO:0045333">
    <property type="term" value="P:cellular respiration"/>
    <property type="evidence" value="ECO:0007669"/>
    <property type="project" value="InterPro"/>
</dbReference>
<dbReference type="GO" id="GO:0048039">
    <property type="term" value="F:ubiquinone binding"/>
    <property type="evidence" value="ECO:0007669"/>
    <property type="project" value="InterPro"/>
</dbReference>
<dbReference type="PANTHER" id="PTHR12901:SF10">
    <property type="entry name" value="COENZYME Q-BINDING PROTEIN COQ10, MITOCHONDRIAL"/>
    <property type="match status" value="1"/>
</dbReference>
<sequence length="169" mass="19845">MLRGLNLLSTVKPVHHKKSQLITVPRELVYRTVLDVPSYCRFLPWCNQSAWIDSNEPCDLQAIRGQRLARLSVDFKIFKESYVSKVTFEAHNYIKAVAADSDLFDNLDTVWEFKEQGDSTLIDFYITFNFRRDLYQTISSSLSHMLAKKMLDHFIKECHLRHKSDTFLH</sequence>
<dbReference type="InterPro" id="IPR005031">
    <property type="entry name" value="COQ10_START"/>
</dbReference>
<protein>
    <recommendedName>
        <fullName evidence="4">Coenzyme Q-binding protein COQ10 START domain-containing protein</fullName>
    </recommendedName>
</protein>
<feature type="domain" description="Coenzyme Q-binding protein COQ10 START" evidence="4">
    <location>
        <begin position="22"/>
        <end position="154"/>
    </location>
</feature>
<evidence type="ECO:0000259" key="4">
    <source>
        <dbReference type="Pfam" id="PF03364"/>
    </source>
</evidence>
<evidence type="ECO:0000256" key="2">
    <source>
        <dbReference type="ARBA" id="ARBA00011814"/>
    </source>
</evidence>
<keyword evidence="6" id="KW-1185">Reference proteome</keyword>
<dbReference type="Gene3D" id="3.30.530.20">
    <property type="match status" value="1"/>
</dbReference>
<dbReference type="GO" id="GO:0005739">
    <property type="term" value="C:mitochondrion"/>
    <property type="evidence" value="ECO:0007669"/>
    <property type="project" value="TreeGrafter"/>
</dbReference>
<accession>A0AAD8PFI4</accession>
<dbReference type="PANTHER" id="PTHR12901">
    <property type="entry name" value="SPERM PROTEIN HOMOLOG"/>
    <property type="match status" value="1"/>
</dbReference>
<dbReference type="SUPFAM" id="SSF55961">
    <property type="entry name" value="Bet v1-like"/>
    <property type="match status" value="1"/>
</dbReference>
<dbReference type="AlphaFoldDB" id="A0AAD8PFI4"/>
<dbReference type="Proteomes" id="UP001230268">
    <property type="component" value="Unassembled WGS sequence"/>
</dbReference>
<evidence type="ECO:0000256" key="1">
    <source>
        <dbReference type="ARBA" id="ARBA00006885"/>
    </source>
</evidence>
<proteinExistence type="inferred from homology"/>
<reference evidence="5" key="1">
    <citation type="submission" date="2023-08" db="EMBL/GenBank/DDBJ databases">
        <title>Draft sequence of the Babesia gibsoni genome.</title>
        <authorList>
            <person name="Yamagishi J.Y."/>
            <person name="Xuan X.X."/>
        </authorList>
    </citation>
    <scope>NUCLEOTIDE SEQUENCE</scope>
    <source>
        <strain evidence="5">Azabu</strain>
    </source>
</reference>
<comment type="function">
    <text evidence="3">Required for the function of coenzyme Q in the respiratory chain. May serve as a chaperone or may be involved in the transport of Q6 from its site of synthesis to the catalytic sites of the respiratory complexes.</text>
</comment>